<accession>A0A5C3LHI3</accession>
<evidence type="ECO:0000256" key="2">
    <source>
        <dbReference type="ARBA" id="ARBA00022617"/>
    </source>
</evidence>
<sequence>MFLTLAFLGLIFLCVRYAYRFIQGLRSVEHTPGFRPLFSPITIMGAALPRSSWNPGQMWQWDERETAYFNHSHDVISMVPILAGKPYYYTCSGEVLKQVLGNESKLHLAKPQEMTLASLVGDSLASVNGEVWRRHRRIVAPAFNPRTYSLVRTESSNIYNEMVKAECWIEQGEILVPEINKLALKFSLLVVARCGFAIPVKWNNKADSTGKLTFEDAISIASESLIPRFMLPTWAYKLPIKKLHEIDLAWKTFGAYMEDYIRTRREKLQQEEEGSDTGDILCRLAASYEGSGKYSLSEDEVMANMFTIMFAGHETTADAITAALGLLALHQEEQEKAYKEIVNFLSTSDLKEFNDPGQLPHVQACFREALRLYPPAFMLPREMQEDVIIQVQRPVEKPMVLRKGTRIMMDLISIHRNPNVYEDPHSFRPSRWYGVSEPGVAMFGAGPRACVGRKFAHTEAVSFLVNVLRDWKLDISPLDGESRAEYEERVMRKATQEGTALSIGPVPLKLKKRPSMD</sequence>
<keyword evidence="4 8" id="KW-0560">Oxidoreductase</keyword>
<evidence type="ECO:0000256" key="7">
    <source>
        <dbReference type="PIRSR" id="PIRSR602401-1"/>
    </source>
</evidence>
<keyword evidence="6 8" id="KW-0503">Monooxygenase</keyword>
<dbReference type="InterPro" id="IPR002401">
    <property type="entry name" value="Cyt_P450_E_grp-I"/>
</dbReference>
<evidence type="ECO:0000256" key="8">
    <source>
        <dbReference type="RuleBase" id="RU000461"/>
    </source>
</evidence>
<keyword evidence="2 7" id="KW-0349">Heme</keyword>
<dbReference type="GO" id="GO:0020037">
    <property type="term" value="F:heme binding"/>
    <property type="evidence" value="ECO:0007669"/>
    <property type="project" value="InterPro"/>
</dbReference>
<dbReference type="Proteomes" id="UP000308652">
    <property type="component" value="Unassembled WGS sequence"/>
</dbReference>
<proteinExistence type="inferred from homology"/>
<gene>
    <name evidence="9" type="ORF">BDQ12DRAFT_528563</name>
</gene>
<keyword evidence="10" id="KW-1185">Reference proteome</keyword>
<evidence type="ECO:0000256" key="1">
    <source>
        <dbReference type="ARBA" id="ARBA00010617"/>
    </source>
</evidence>
<name>A0A5C3LHI3_9AGAR</name>
<evidence type="ECO:0000313" key="9">
    <source>
        <dbReference type="EMBL" id="TFK32095.1"/>
    </source>
</evidence>
<protein>
    <submittedName>
        <fullName evidence="9">Cytochrome P450</fullName>
    </submittedName>
</protein>
<evidence type="ECO:0000256" key="6">
    <source>
        <dbReference type="ARBA" id="ARBA00023033"/>
    </source>
</evidence>
<evidence type="ECO:0000313" key="10">
    <source>
        <dbReference type="Proteomes" id="UP000308652"/>
    </source>
</evidence>
<dbReference type="InterPro" id="IPR001128">
    <property type="entry name" value="Cyt_P450"/>
</dbReference>
<dbReference type="PROSITE" id="PS00086">
    <property type="entry name" value="CYTOCHROME_P450"/>
    <property type="match status" value="1"/>
</dbReference>
<dbReference type="SUPFAM" id="SSF48264">
    <property type="entry name" value="Cytochrome P450"/>
    <property type="match status" value="1"/>
</dbReference>
<keyword evidence="3 7" id="KW-0479">Metal-binding</keyword>
<dbReference type="PRINTS" id="PR00385">
    <property type="entry name" value="P450"/>
</dbReference>
<dbReference type="PANTHER" id="PTHR24291:SF50">
    <property type="entry name" value="BIFUNCTIONAL ALBAFLAVENONE MONOOXYGENASE_TERPENE SYNTHASE"/>
    <property type="match status" value="1"/>
</dbReference>
<feature type="binding site" description="axial binding residue" evidence="7">
    <location>
        <position position="450"/>
    </location>
    <ligand>
        <name>heme</name>
        <dbReference type="ChEBI" id="CHEBI:30413"/>
    </ligand>
    <ligandPart>
        <name>Fe</name>
        <dbReference type="ChEBI" id="CHEBI:18248"/>
    </ligandPart>
</feature>
<evidence type="ECO:0000256" key="3">
    <source>
        <dbReference type="ARBA" id="ARBA00022723"/>
    </source>
</evidence>
<dbReference type="Pfam" id="PF00067">
    <property type="entry name" value="p450"/>
    <property type="match status" value="1"/>
</dbReference>
<dbReference type="STRING" id="68775.A0A5C3LHI3"/>
<dbReference type="OrthoDB" id="1470350at2759"/>
<dbReference type="GO" id="GO:0004497">
    <property type="term" value="F:monooxygenase activity"/>
    <property type="evidence" value="ECO:0007669"/>
    <property type="project" value="UniProtKB-KW"/>
</dbReference>
<dbReference type="InterPro" id="IPR050196">
    <property type="entry name" value="Cytochrome_P450_Monoox"/>
</dbReference>
<comment type="cofactor">
    <cofactor evidence="7">
        <name>heme</name>
        <dbReference type="ChEBI" id="CHEBI:30413"/>
    </cofactor>
</comment>
<dbReference type="InterPro" id="IPR017972">
    <property type="entry name" value="Cyt_P450_CS"/>
</dbReference>
<dbReference type="GO" id="GO:0005506">
    <property type="term" value="F:iron ion binding"/>
    <property type="evidence" value="ECO:0007669"/>
    <property type="project" value="InterPro"/>
</dbReference>
<keyword evidence="5 7" id="KW-0408">Iron</keyword>
<dbReference type="AlphaFoldDB" id="A0A5C3LHI3"/>
<organism evidence="9 10">
    <name type="scientific">Crucibulum laeve</name>
    <dbReference type="NCBI Taxonomy" id="68775"/>
    <lineage>
        <taxon>Eukaryota</taxon>
        <taxon>Fungi</taxon>
        <taxon>Dikarya</taxon>
        <taxon>Basidiomycota</taxon>
        <taxon>Agaricomycotina</taxon>
        <taxon>Agaricomycetes</taxon>
        <taxon>Agaricomycetidae</taxon>
        <taxon>Agaricales</taxon>
        <taxon>Agaricineae</taxon>
        <taxon>Nidulariaceae</taxon>
        <taxon>Crucibulum</taxon>
    </lineage>
</organism>
<dbReference type="PRINTS" id="PR00463">
    <property type="entry name" value="EP450I"/>
</dbReference>
<dbReference type="InterPro" id="IPR036396">
    <property type="entry name" value="Cyt_P450_sf"/>
</dbReference>
<dbReference type="EMBL" id="ML213687">
    <property type="protein sequence ID" value="TFK32095.1"/>
    <property type="molecule type" value="Genomic_DNA"/>
</dbReference>
<comment type="similarity">
    <text evidence="1 8">Belongs to the cytochrome P450 family.</text>
</comment>
<reference evidence="9 10" key="1">
    <citation type="journal article" date="2019" name="Nat. Ecol. Evol.">
        <title>Megaphylogeny resolves global patterns of mushroom evolution.</title>
        <authorList>
            <person name="Varga T."/>
            <person name="Krizsan K."/>
            <person name="Foldi C."/>
            <person name="Dima B."/>
            <person name="Sanchez-Garcia M."/>
            <person name="Sanchez-Ramirez S."/>
            <person name="Szollosi G.J."/>
            <person name="Szarkandi J.G."/>
            <person name="Papp V."/>
            <person name="Albert L."/>
            <person name="Andreopoulos W."/>
            <person name="Angelini C."/>
            <person name="Antonin V."/>
            <person name="Barry K.W."/>
            <person name="Bougher N.L."/>
            <person name="Buchanan P."/>
            <person name="Buyck B."/>
            <person name="Bense V."/>
            <person name="Catcheside P."/>
            <person name="Chovatia M."/>
            <person name="Cooper J."/>
            <person name="Damon W."/>
            <person name="Desjardin D."/>
            <person name="Finy P."/>
            <person name="Geml J."/>
            <person name="Haridas S."/>
            <person name="Hughes K."/>
            <person name="Justo A."/>
            <person name="Karasinski D."/>
            <person name="Kautmanova I."/>
            <person name="Kiss B."/>
            <person name="Kocsube S."/>
            <person name="Kotiranta H."/>
            <person name="LaButti K.M."/>
            <person name="Lechner B.E."/>
            <person name="Liimatainen K."/>
            <person name="Lipzen A."/>
            <person name="Lukacs Z."/>
            <person name="Mihaltcheva S."/>
            <person name="Morgado L.N."/>
            <person name="Niskanen T."/>
            <person name="Noordeloos M.E."/>
            <person name="Ohm R.A."/>
            <person name="Ortiz-Santana B."/>
            <person name="Ovrebo C."/>
            <person name="Racz N."/>
            <person name="Riley R."/>
            <person name="Savchenko A."/>
            <person name="Shiryaev A."/>
            <person name="Soop K."/>
            <person name="Spirin V."/>
            <person name="Szebenyi C."/>
            <person name="Tomsovsky M."/>
            <person name="Tulloss R.E."/>
            <person name="Uehling J."/>
            <person name="Grigoriev I.V."/>
            <person name="Vagvolgyi C."/>
            <person name="Papp T."/>
            <person name="Martin F.M."/>
            <person name="Miettinen O."/>
            <person name="Hibbett D.S."/>
            <person name="Nagy L.G."/>
        </authorList>
    </citation>
    <scope>NUCLEOTIDE SEQUENCE [LARGE SCALE GENOMIC DNA]</scope>
    <source>
        <strain evidence="9 10">CBS 166.37</strain>
    </source>
</reference>
<evidence type="ECO:0000256" key="5">
    <source>
        <dbReference type="ARBA" id="ARBA00023004"/>
    </source>
</evidence>
<dbReference type="Gene3D" id="1.10.630.10">
    <property type="entry name" value="Cytochrome P450"/>
    <property type="match status" value="1"/>
</dbReference>
<dbReference type="PANTHER" id="PTHR24291">
    <property type="entry name" value="CYTOCHROME P450 FAMILY 4"/>
    <property type="match status" value="1"/>
</dbReference>
<evidence type="ECO:0000256" key="4">
    <source>
        <dbReference type="ARBA" id="ARBA00023002"/>
    </source>
</evidence>
<dbReference type="GO" id="GO:0016705">
    <property type="term" value="F:oxidoreductase activity, acting on paired donors, with incorporation or reduction of molecular oxygen"/>
    <property type="evidence" value="ECO:0007669"/>
    <property type="project" value="InterPro"/>
</dbReference>